<name>A0A922I6C3_DERFA</name>
<accession>A0A922I6C3</accession>
<protein>
    <recommendedName>
        <fullName evidence="4">EF-hand domain-containing protein</fullName>
    </recommendedName>
</protein>
<evidence type="ECO:0000256" key="2">
    <source>
        <dbReference type="ARBA" id="ARBA00022737"/>
    </source>
</evidence>
<evidence type="ECO:0000313" key="6">
    <source>
        <dbReference type="Proteomes" id="UP000790347"/>
    </source>
</evidence>
<comment type="caution">
    <text evidence="5">The sequence shown here is derived from an EMBL/GenBank/DDBJ whole genome shotgun (WGS) entry which is preliminary data.</text>
</comment>
<dbReference type="FunFam" id="1.10.238.10:FF:000007">
    <property type="entry name" value="Putative myosin regulatory light chain sqh"/>
    <property type="match status" value="1"/>
</dbReference>
<dbReference type="GO" id="GO:0009791">
    <property type="term" value="P:post-embryonic development"/>
    <property type="evidence" value="ECO:0007669"/>
    <property type="project" value="UniProtKB-ARBA"/>
</dbReference>
<keyword evidence="6" id="KW-1185">Reference proteome</keyword>
<dbReference type="Pfam" id="PF13833">
    <property type="entry name" value="EF-hand_8"/>
    <property type="match status" value="1"/>
</dbReference>
<dbReference type="PANTHER" id="PTHR23049">
    <property type="entry name" value="MYOSIN REGULATORY LIGHT CHAIN 2"/>
    <property type="match status" value="1"/>
</dbReference>
<dbReference type="EMBL" id="ASGP02000002">
    <property type="protein sequence ID" value="KAH9522088.1"/>
    <property type="molecule type" value="Genomic_DNA"/>
</dbReference>
<dbReference type="AlphaFoldDB" id="A0A922I6C3"/>
<gene>
    <name evidence="5" type="ORF">DERF_005690</name>
</gene>
<evidence type="ECO:0000256" key="3">
    <source>
        <dbReference type="ARBA" id="ARBA00022837"/>
    </source>
</evidence>
<keyword evidence="1" id="KW-0479">Metal-binding</keyword>
<dbReference type="PROSITE" id="PS50222">
    <property type="entry name" value="EF_HAND_2"/>
    <property type="match status" value="2"/>
</dbReference>
<feature type="domain" description="EF-hand" evidence="4">
    <location>
        <begin position="101"/>
        <end position="136"/>
    </location>
</feature>
<dbReference type="PROSITE" id="PS00018">
    <property type="entry name" value="EF_HAND_1"/>
    <property type="match status" value="1"/>
</dbReference>
<evidence type="ECO:0000256" key="1">
    <source>
        <dbReference type="ARBA" id="ARBA00022723"/>
    </source>
</evidence>
<reference evidence="5" key="1">
    <citation type="submission" date="2013-05" db="EMBL/GenBank/DDBJ databases">
        <authorList>
            <person name="Yim A.K.Y."/>
            <person name="Chan T.F."/>
            <person name="Ji K.M."/>
            <person name="Liu X.Y."/>
            <person name="Zhou J.W."/>
            <person name="Li R.Q."/>
            <person name="Yang K.Y."/>
            <person name="Li J."/>
            <person name="Li M."/>
            <person name="Law P.T.W."/>
            <person name="Wu Y.L."/>
            <person name="Cai Z.L."/>
            <person name="Qin H."/>
            <person name="Bao Y."/>
            <person name="Leung R.K.K."/>
            <person name="Ng P.K.S."/>
            <person name="Zou J."/>
            <person name="Zhong X.J."/>
            <person name="Ran P.X."/>
            <person name="Zhong N.S."/>
            <person name="Liu Z.G."/>
            <person name="Tsui S.K.W."/>
        </authorList>
    </citation>
    <scope>NUCLEOTIDE SEQUENCE</scope>
    <source>
        <strain evidence="5">Derf</strain>
        <tissue evidence="5">Whole organism</tissue>
    </source>
</reference>
<dbReference type="SUPFAM" id="SSF47473">
    <property type="entry name" value="EF-hand"/>
    <property type="match status" value="1"/>
</dbReference>
<dbReference type="SMART" id="SM00054">
    <property type="entry name" value="EFh"/>
    <property type="match status" value="2"/>
</dbReference>
<dbReference type="InterPro" id="IPR050403">
    <property type="entry name" value="Myosin_RLC"/>
</dbReference>
<evidence type="ECO:0000313" key="5">
    <source>
        <dbReference type="EMBL" id="KAH9522088.1"/>
    </source>
</evidence>
<evidence type="ECO:0000259" key="4">
    <source>
        <dbReference type="PROSITE" id="PS50222"/>
    </source>
</evidence>
<dbReference type="Proteomes" id="UP000790347">
    <property type="component" value="Unassembled WGS sequence"/>
</dbReference>
<feature type="domain" description="EF-hand" evidence="4">
    <location>
        <begin position="32"/>
        <end position="67"/>
    </location>
</feature>
<organism evidence="5 6">
    <name type="scientific">Dermatophagoides farinae</name>
    <name type="common">American house dust mite</name>
    <dbReference type="NCBI Taxonomy" id="6954"/>
    <lineage>
        <taxon>Eukaryota</taxon>
        <taxon>Metazoa</taxon>
        <taxon>Ecdysozoa</taxon>
        <taxon>Arthropoda</taxon>
        <taxon>Chelicerata</taxon>
        <taxon>Arachnida</taxon>
        <taxon>Acari</taxon>
        <taxon>Acariformes</taxon>
        <taxon>Sarcoptiformes</taxon>
        <taxon>Astigmata</taxon>
        <taxon>Psoroptidia</taxon>
        <taxon>Analgoidea</taxon>
        <taxon>Pyroglyphidae</taxon>
        <taxon>Dermatophagoidinae</taxon>
        <taxon>Dermatophagoides</taxon>
    </lineage>
</organism>
<dbReference type="GO" id="GO:0005509">
    <property type="term" value="F:calcium ion binding"/>
    <property type="evidence" value="ECO:0007669"/>
    <property type="project" value="InterPro"/>
</dbReference>
<keyword evidence="3" id="KW-0106">Calcium</keyword>
<proteinExistence type="predicted"/>
<keyword evidence="2" id="KW-0677">Repeat</keyword>
<reference evidence="5" key="2">
    <citation type="journal article" date="2022" name="Res Sq">
        <title>Comparative Genomics Reveals Insights into the Divergent Evolution of Astigmatic Mites and Household Pest Adaptations.</title>
        <authorList>
            <person name="Xiong Q."/>
            <person name="Wan A.T.-Y."/>
            <person name="Liu X.-Y."/>
            <person name="Fung C.S.-H."/>
            <person name="Xiao X."/>
            <person name="Malainual N."/>
            <person name="Hou J."/>
            <person name="Wang L."/>
            <person name="Wang M."/>
            <person name="Yang K."/>
            <person name="Cui Y."/>
            <person name="Leung E."/>
            <person name="Nong W."/>
            <person name="Shin S.-K."/>
            <person name="Au S."/>
            <person name="Jeong K.Y."/>
            <person name="Chew F.T."/>
            <person name="Hui J."/>
            <person name="Leung T.F."/>
            <person name="Tungtrongchitr A."/>
            <person name="Zhong N."/>
            <person name="Liu Z."/>
            <person name="Tsui S."/>
        </authorList>
    </citation>
    <scope>NUCLEOTIDE SEQUENCE</scope>
    <source>
        <strain evidence="5">Derf</strain>
        <tissue evidence="5">Whole organism</tissue>
    </source>
</reference>
<sequence length="175" mass="19771">MVVMGGKQWMIDSAKKRATRTTSNIFAMFSQNQIAEFKEAFQFIDQDKDGLISKSDLRQTFDALGRMYPDEELQNMLSEAPGPLNFTMFLSIFGERIAGGDNPDVIKAAFKTFDPLETGMVDVEELRRNLGRFGEKLTEEELDLAFAEARMDSKGRFNIDAYIKLITGSGDDEQQ</sequence>
<dbReference type="Gene3D" id="1.10.238.10">
    <property type="entry name" value="EF-hand"/>
    <property type="match status" value="2"/>
</dbReference>
<dbReference type="InterPro" id="IPR002048">
    <property type="entry name" value="EF_hand_dom"/>
</dbReference>
<dbReference type="InterPro" id="IPR018247">
    <property type="entry name" value="EF_Hand_1_Ca_BS"/>
</dbReference>
<dbReference type="InterPro" id="IPR011992">
    <property type="entry name" value="EF-hand-dom_pair"/>
</dbReference>
<dbReference type="CDD" id="cd00051">
    <property type="entry name" value="EFh"/>
    <property type="match status" value="1"/>
</dbReference>
<dbReference type="Pfam" id="PF13405">
    <property type="entry name" value="EF-hand_6"/>
    <property type="match status" value="1"/>
</dbReference>